<reference evidence="2 3" key="1">
    <citation type="submission" date="2020-06" db="EMBL/GenBank/DDBJ databases">
        <title>Altererythrobacter sp. HHU K3-1.</title>
        <authorList>
            <person name="Zhang D."/>
            <person name="Xue H."/>
        </authorList>
    </citation>
    <scope>NUCLEOTIDE SEQUENCE [LARGE SCALE GENOMIC DNA]</scope>
    <source>
        <strain evidence="2 3">HHU K3-1</strain>
    </source>
</reference>
<proteinExistence type="predicted"/>
<dbReference type="PANTHER" id="PTHR12526">
    <property type="entry name" value="GLYCOSYLTRANSFERASE"/>
    <property type="match status" value="1"/>
</dbReference>
<dbReference type="Pfam" id="PF13439">
    <property type="entry name" value="Glyco_transf_4"/>
    <property type="match status" value="1"/>
</dbReference>
<gene>
    <name evidence="2" type="ORF">HUV48_05135</name>
</gene>
<protein>
    <submittedName>
        <fullName evidence="2">Glycosyltransferase</fullName>
    </submittedName>
</protein>
<dbReference type="InterPro" id="IPR028098">
    <property type="entry name" value="Glyco_trans_4-like_N"/>
</dbReference>
<dbReference type="RefSeq" id="WP_176266739.1">
    <property type="nucleotide sequence ID" value="NZ_JABWGV010000002.1"/>
</dbReference>
<feature type="domain" description="Glycosyltransferase subfamily 4-like N-terminal" evidence="1">
    <location>
        <begin position="16"/>
        <end position="175"/>
    </location>
</feature>
<dbReference type="EMBL" id="JABWGV010000002">
    <property type="protein sequence ID" value="NVD44398.1"/>
    <property type="molecule type" value="Genomic_DNA"/>
</dbReference>
<dbReference type="GO" id="GO:0016757">
    <property type="term" value="F:glycosyltransferase activity"/>
    <property type="evidence" value="ECO:0007669"/>
    <property type="project" value="UniProtKB-ARBA"/>
</dbReference>
<comment type="caution">
    <text evidence="2">The sequence shown here is derived from an EMBL/GenBank/DDBJ whole genome shotgun (WGS) entry which is preliminary data.</text>
</comment>
<evidence type="ECO:0000259" key="1">
    <source>
        <dbReference type="Pfam" id="PF13439"/>
    </source>
</evidence>
<dbReference type="SUPFAM" id="SSF53756">
    <property type="entry name" value="UDP-Glycosyltransferase/glycogen phosphorylase"/>
    <property type="match status" value="1"/>
</dbReference>
<dbReference type="Pfam" id="PF13692">
    <property type="entry name" value="Glyco_trans_1_4"/>
    <property type="match status" value="1"/>
</dbReference>
<dbReference type="Proteomes" id="UP000561438">
    <property type="component" value="Unassembled WGS sequence"/>
</dbReference>
<accession>A0A850H3D4</accession>
<dbReference type="AlphaFoldDB" id="A0A850H3D4"/>
<sequence>MGVALRVLHFISGLGPGGAEHMLVRLVENTPELNHHVLSLTGPGELSPALEAAGAVLLEGRKREGLWNTFLLQTAKAVRTVQPNVIQGWMYHGNLASLFAVRTRSKQPLVWNIRQQVPIAQTAKLHQQAAIRLQARGSRFADAIIYNSSAAACGHEAIGFKPAKRRLIPNGFDTNIFRPDSEARRSVRNELGLSDDTLAIGLVARFDPWKNHAAFFSVCARLLESRDDLVFVLAGKDMTANNPHVNSLVSRIPSRNLRLLGDRRDVPRIVCGLDIATNVSLGEGFPNAVGEAMSCAKFCVATPVGATPTLIENCGLIASGTDEAEIYLALLRAVDMGHDQRDAVGKAARVRIQNHFSIQAVAQQYAELYRELV</sequence>
<organism evidence="2 3">
    <name type="scientific">Qipengyuania atrilutea</name>
    <dbReference type="NCBI Taxonomy" id="2744473"/>
    <lineage>
        <taxon>Bacteria</taxon>
        <taxon>Pseudomonadati</taxon>
        <taxon>Pseudomonadota</taxon>
        <taxon>Alphaproteobacteria</taxon>
        <taxon>Sphingomonadales</taxon>
        <taxon>Erythrobacteraceae</taxon>
        <taxon>Qipengyuania</taxon>
    </lineage>
</organism>
<evidence type="ECO:0000313" key="2">
    <source>
        <dbReference type="EMBL" id="NVD44398.1"/>
    </source>
</evidence>
<keyword evidence="3" id="KW-1185">Reference proteome</keyword>
<evidence type="ECO:0000313" key="3">
    <source>
        <dbReference type="Proteomes" id="UP000561438"/>
    </source>
</evidence>
<keyword evidence="2" id="KW-0808">Transferase</keyword>
<dbReference type="Gene3D" id="3.40.50.2000">
    <property type="entry name" value="Glycogen Phosphorylase B"/>
    <property type="match status" value="2"/>
</dbReference>
<name>A0A850H3D4_9SPHN</name>